<dbReference type="InterPro" id="IPR003593">
    <property type="entry name" value="AAA+_ATPase"/>
</dbReference>
<dbReference type="SUPFAM" id="SSF48019">
    <property type="entry name" value="post-AAA+ oligomerization domain-like"/>
    <property type="match status" value="1"/>
</dbReference>
<dbReference type="InterPro" id="IPR003959">
    <property type="entry name" value="ATPase_AAA_core"/>
</dbReference>
<evidence type="ECO:0000256" key="8">
    <source>
        <dbReference type="ARBA" id="ARBA00023125"/>
    </source>
</evidence>
<dbReference type="GO" id="GO:0006281">
    <property type="term" value="P:DNA repair"/>
    <property type="evidence" value="ECO:0007669"/>
    <property type="project" value="InterPro"/>
</dbReference>
<feature type="compositionally biased region" description="Basic and acidic residues" evidence="13">
    <location>
        <begin position="102"/>
        <end position="116"/>
    </location>
</feature>
<dbReference type="Gene3D" id="3.40.50.10190">
    <property type="entry name" value="BRCT domain"/>
    <property type="match status" value="1"/>
</dbReference>
<dbReference type="Gene3D" id="3.40.50.300">
    <property type="entry name" value="P-loop containing nucleotide triphosphate hydrolases"/>
    <property type="match status" value="1"/>
</dbReference>
<evidence type="ECO:0000256" key="3">
    <source>
        <dbReference type="ARBA" id="ARBA00020401"/>
    </source>
</evidence>
<evidence type="ECO:0000256" key="4">
    <source>
        <dbReference type="ARBA" id="ARBA00022553"/>
    </source>
</evidence>
<evidence type="ECO:0000256" key="10">
    <source>
        <dbReference type="ARBA" id="ARBA00054501"/>
    </source>
</evidence>
<protein>
    <recommendedName>
        <fullName evidence="3 12">Replication factor C subunit 1</fullName>
    </recommendedName>
</protein>
<dbReference type="Gene3D" id="1.10.8.60">
    <property type="match status" value="1"/>
</dbReference>
<dbReference type="SUPFAM" id="SSF52540">
    <property type="entry name" value="P-loop containing nucleoside triphosphate hydrolases"/>
    <property type="match status" value="1"/>
</dbReference>
<dbReference type="InterPro" id="IPR047854">
    <property type="entry name" value="RFC_lid"/>
</dbReference>
<feature type="compositionally biased region" description="Basic residues" evidence="13">
    <location>
        <begin position="183"/>
        <end position="195"/>
    </location>
</feature>
<keyword evidence="7 12" id="KW-0067">ATP-binding</keyword>
<feature type="compositionally biased region" description="Basic and acidic residues" evidence="13">
    <location>
        <begin position="67"/>
        <end position="82"/>
    </location>
</feature>
<evidence type="ECO:0000256" key="9">
    <source>
        <dbReference type="ARBA" id="ARBA00023242"/>
    </source>
</evidence>
<proteinExistence type="inferred from homology"/>
<dbReference type="FunFam" id="1.20.272.10:FF:000005">
    <property type="entry name" value="Replication factor C subunit 1"/>
    <property type="match status" value="1"/>
</dbReference>
<dbReference type="Pfam" id="PF00533">
    <property type="entry name" value="BRCT"/>
    <property type="match status" value="1"/>
</dbReference>
<feature type="compositionally biased region" description="Basic and acidic residues" evidence="13">
    <location>
        <begin position="357"/>
        <end position="366"/>
    </location>
</feature>
<evidence type="ECO:0000256" key="12">
    <source>
        <dbReference type="PIRNR" id="PIRNR036578"/>
    </source>
</evidence>
<comment type="similarity">
    <text evidence="2 12">Belongs to the activator 1 large subunit family.</text>
</comment>
<dbReference type="InterPro" id="IPR012178">
    <property type="entry name" value="RFC1"/>
</dbReference>
<dbReference type="PANTHER" id="PTHR23389:SF6">
    <property type="entry name" value="REPLICATION FACTOR C SUBUNIT 1"/>
    <property type="match status" value="1"/>
</dbReference>
<comment type="function">
    <text evidence="10">Subunit of the replication factor C (RFC) complex which acts during elongation of primed DNA templates by DNA polymerases delta and epsilon, and is necessary for ATP-dependent loading of proliferating cell nuclear antigen (PCNA) onto primed DNA. This subunit binds to the primer-template junction. Binds the PO-B transcription element as well as other GA rich DNA sequences. Can bind single- or double-stranded DNA.</text>
</comment>
<dbReference type="InterPro" id="IPR027417">
    <property type="entry name" value="P-loop_NTPase"/>
</dbReference>
<evidence type="ECO:0000259" key="14">
    <source>
        <dbReference type="PROSITE" id="PS50172"/>
    </source>
</evidence>
<keyword evidence="16" id="KW-1185">Reference proteome</keyword>
<keyword evidence="8" id="KW-0238">DNA-binding</keyword>
<comment type="subunit">
    <text evidence="11">Large subunit of the RFC complex, an heteropentameric complex consisting of RFC1 and four small subunits RFC2, RFC3, RFC4 and RFC5; the RFC complex interacts with PCNA and the interaction involves RFC1.</text>
</comment>
<dbReference type="SMART" id="SM00382">
    <property type="entry name" value="AAA"/>
    <property type="match status" value="1"/>
</dbReference>
<dbReference type="InterPro" id="IPR008921">
    <property type="entry name" value="DNA_pol3_clamp-load_cplx_C"/>
</dbReference>
<dbReference type="FunFam" id="3.40.50.300:FF:000395">
    <property type="entry name" value="Replication factor C subunit 1"/>
    <property type="match status" value="1"/>
</dbReference>
<dbReference type="CDD" id="cd00009">
    <property type="entry name" value="AAA"/>
    <property type="match status" value="1"/>
</dbReference>
<dbReference type="GO" id="GO:0005663">
    <property type="term" value="C:DNA replication factor C complex"/>
    <property type="evidence" value="ECO:0007669"/>
    <property type="project" value="InterPro"/>
</dbReference>
<sequence length="997" mass="111881">MSQDIRSFFSVIAGKPNRNTVVSTKRRAITIDSSDDEIIAASPVDVKQKVTIKTKKRKIIDSDSDDESKKTKANKESTKPERNKLQKVNAADIFGSTPIKQTKVEKKETHHDKSSEKTPLVKHKTKSKAKTPLKLETELGIHDDPEFEQVLLDLDNDILLNNVNALDKTVEEALNNPTNSMSTHKRNTTTPKRKSKVDEESDELDKDQERYEKRRHSALLYQKYLNRSGPAHHGAKEYPKGKPNCLNGLCFLRTGVLDSLEGGEFDQLVKDHGGRTVHAVSKKVDYVVEGVEPGPAKLEKARKYGIPSIGEDTFLDLILTKSGMKPKYAKGASTGDSANDSNIEECHADTKTSSPKVAEKSQKDTGRTNASPKKLADRKIEDKEATKPIITKLSSDNNDIPKVTIINEYFYGKRTPEVIVNEKEIVNISVIQENLSWADKYKPTDIKSIIGQQGDRSCMRKLLYWLSKWHENHSGKGRPKIPKPSPWSKTDDGAYFKCALLSGPPGIGKTTTATLVAKELEFDVVEFNASDTRSKRLLHEQVAQLLSTNSIAGFVKEGTAPTKKHVLLMDEVDGMAGNEDRGGMQELIQLIKNTSIPIICMCNDRNHAKVRSLANYCFDLRFSKPRLEQIKGAMMSVCFKEDLKIKPETLTQIISGTGMDVRQTLNHLSMWTVNNKSLSVEEAQKEANAAQKDTILGPWEVLRKVFSQDEHKTMSVADRFRLFYYDYSIGPLFVQENYLQVQPNCPRSETLQRVSWTADSISKSDLVDKKMRSSNNWSLLEVQAIYSSVLPGQYMEGNVRGQINFPTWLGKNSKKGKFKRLVSELQAHMRISTSGSRKSVNLDYIYHLRNCIIKPLRERGTNGIEKAMEVMHSYNLLREDLDGIMEVSHWSRQKDPMAMVDSKVKAAFTRAYNKDNAKLPYSASSAAIKKKAHTAVDDNPYEEEEEGNSAAEDDDDITKDAMIKAKKKPVKGKDDKTEASTSKKGSSSTRGKGTRKK</sequence>
<comment type="caution">
    <text evidence="15">The sequence shown here is derived from an EMBL/GenBank/DDBJ whole genome shotgun (WGS) entry which is preliminary data.</text>
</comment>
<name>A0A0T6B3N2_9SCAR</name>
<evidence type="ECO:0000256" key="13">
    <source>
        <dbReference type="SAM" id="MobiDB-lite"/>
    </source>
</evidence>
<keyword evidence="5 12" id="KW-0235">DNA replication</keyword>
<dbReference type="Gene3D" id="1.20.272.10">
    <property type="match status" value="1"/>
</dbReference>
<evidence type="ECO:0000313" key="15">
    <source>
        <dbReference type="EMBL" id="KRT81463.1"/>
    </source>
</evidence>
<keyword evidence="9 12" id="KW-0539">Nucleus</keyword>
<feature type="region of interest" description="Disordered" evidence="13">
    <location>
        <begin position="173"/>
        <end position="210"/>
    </location>
</feature>
<dbReference type="GO" id="GO:0003689">
    <property type="term" value="F:DNA clamp loader activity"/>
    <property type="evidence" value="ECO:0007669"/>
    <property type="project" value="UniProtKB-UniRule"/>
</dbReference>
<dbReference type="EMBL" id="LJIG01016151">
    <property type="protein sequence ID" value="KRT81463.1"/>
    <property type="molecule type" value="Genomic_DNA"/>
</dbReference>
<dbReference type="GO" id="GO:0016887">
    <property type="term" value="F:ATP hydrolysis activity"/>
    <property type="evidence" value="ECO:0007669"/>
    <property type="project" value="InterPro"/>
</dbReference>
<evidence type="ECO:0000256" key="6">
    <source>
        <dbReference type="ARBA" id="ARBA00022741"/>
    </source>
</evidence>
<dbReference type="GO" id="GO:0005524">
    <property type="term" value="F:ATP binding"/>
    <property type="evidence" value="ECO:0007669"/>
    <property type="project" value="UniProtKB-UniRule"/>
</dbReference>
<dbReference type="InterPro" id="IPR001357">
    <property type="entry name" value="BRCT_dom"/>
</dbReference>
<dbReference type="PROSITE" id="PS50172">
    <property type="entry name" value="BRCT"/>
    <property type="match status" value="1"/>
</dbReference>
<accession>A0A0T6B3N2</accession>
<reference evidence="15 16" key="1">
    <citation type="submission" date="2015-09" db="EMBL/GenBank/DDBJ databases">
        <title>Draft genome of the scarab beetle Oryctes borbonicus.</title>
        <authorList>
            <person name="Meyer J.M."/>
            <person name="Markov G.V."/>
            <person name="Baskaran P."/>
            <person name="Herrmann M."/>
            <person name="Sommer R.J."/>
            <person name="Roedelsperger C."/>
        </authorList>
    </citation>
    <scope>NUCLEOTIDE SEQUENCE [LARGE SCALE GENOMIC DNA]</scope>
    <source>
        <strain evidence="15">OB123</strain>
        <tissue evidence="15">Whole animal</tissue>
    </source>
</reference>
<evidence type="ECO:0000256" key="7">
    <source>
        <dbReference type="ARBA" id="ARBA00022840"/>
    </source>
</evidence>
<dbReference type="GO" id="GO:0006260">
    <property type="term" value="P:DNA replication"/>
    <property type="evidence" value="ECO:0007669"/>
    <property type="project" value="UniProtKB-KW"/>
</dbReference>
<feature type="compositionally biased region" description="Basic residues" evidence="13">
    <location>
        <begin position="120"/>
        <end position="129"/>
    </location>
</feature>
<evidence type="ECO:0000256" key="11">
    <source>
        <dbReference type="ARBA" id="ARBA00064311"/>
    </source>
</evidence>
<organism evidence="15 16">
    <name type="scientific">Oryctes borbonicus</name>
    <dbReference type="NCBI Taxonomy" id="1629725"/>
    <lineage>
        <taxon>Eukaryota</taxon>
        <taxon>Metazoa</taxon>
        <taxon>Ecdysozoa</taxon>
        <taxon>Arthropoda</taxon>
        <taxon>Hexapoda</taxon>
        <taxon>Insecta</taxon>
        <taxon>Pterygota</taxon>
        <taxon>Neoptera</taxon>
        <taxon>Endopterygota</taxon>
        <taxon>Coleoptera</taxon>
        <taxon>Polyphaga</taxon>
        <taxon>Scarabaeiformia</taxon>
        <taxon>Scarabaeidae</taxon>
        <taxon>Dynastinae</taxon>
        <taxon>Oryctes</taxon>
    </lineage>
</organism>
<evidence type="ECO:0000256" key="2">
    <source>
        <dbReference type="ARBA" id="ARBA00006116"/>
    </source>
</evidence>
<dbReference type="GO" id="GO:0005634">
    <property type="term" value="C:nucleus"/>
    <property type="evidence" value="ECO:0007669"/>
    <property type="project" value="UniProtKB-SubCell"/>
</dbReference>
<feature type="region of interest" description="Disordered" evidence="13">
    <location>
        <begin position="58"/>
        <end position="82"/>
    </location>
</feature>
<evidence type="ECO:0000256" key="5">
    <source>
        <dbReference type="ARBA" id="ARBA00022705"/>
    </source>
</evidence>
<keyword evidence="6 12" id="KW-0547">Nucleotide-binding</keyword>
<feature type="compositionally biased region" description="Low complexity" evidence="13">
    <location>
        <begin position="980"/>
        <end position="991"/>
    </location>
</feature>
<dbReference type="GO" id="GO:0003677">
    <property type="term" value="F:DNA binding"/>
    <property type="evidence" value="ECO:0007669"/>
    <property type="project" value="UniProtKB-KW"/>
</dbReference>
<dbReference type="PANTHER" id="PTHR23389">
    <property type="entry name" value="CHROMOSOME TRANSMISSION FIDELITY FACTOR 18"/>
    <property type="match status" value="1"/>
</dbReference>
<feature type="region of interest" description="Disordered" evidence="13">
    <location>
        <begin position="102"/>
        <end position="129"/>
    </location>
</feature>
<dbReference type="Proteomes" id="UP000051574">
    <property type="component" value="Unassembled WGS sequence"/>
</dbReference>
<dbReference type="InterPro" id="IPR036420">
    <property type="entry name" value="BRCT_dom_sf"/>
</dbReference>
<feature type="domain" description="BRCT" evidence="14">
    <location>
        <begin position="241"/>
        <end position="318"/>
    </location>
</feature>
<dbReference type="InterPro" id="IPR013725">
    <property type="entry name" value="DNA_replication_fac_RFC1_C"/>
</dbReference>
<feature type="compositionally biased region" description="Acidic residues" evidence="13">
    <location>
        <begin position="939"/>
        <end position="957"/>
    </location>
</feature>
<dbReference type="CDD" id="cd18140">
    <property type="entry name" value="HLD_clamp_RFC"/>
    <property type="match status" value="1"/>
</dbReference>
<evidence type="ECO:0000256" key="1">
    <source>
        <dbReference type="ARBA" id="ARBA00004123"/>
    </source>
</evidence>
<evidence type="ECO:0000313" key="16">
    <source>
        <dbReference type="Proteomes" id="UP000051574"/>
    </source>
</evidence>
<dbReference type="FunFam" id="3.40.50.10190:FF:000001">
    <property type="entry name" value="Replication factor C subunit 1"/>
    <property type="match status" value="1"/>
</dbReference>
<dbReference type="SUPFAM" id="SSF52113">
    <property type="entry name" value="BRCT domain"/>
    <property type="match status" value="1"/>
</dbReference>
<dbReference type="AlphaFoldDB" id="A0A0T6B3N2"/>
<dbReference type="PIRSF" id="PIRSF036578">
    <property type="entry name" value="RFC1"/>
    <property type="match status" value="1"/>
</dbReference>
<gene>
    <name evidence="15" type="ORF">AMK59_6013</name>
</gene>
<feature type="region of interest" description="Disordered" evidence="13">
    <location>
        <begin position="328"/>
        <end position="381"/>
    </location>
</feature>
<dbReference type="Pfam" id="PF00004">
    <property type="entry name" value="AAA"/>
    <property type="match status" value="1"/>
</dbReference>
<dbReference type="OrthoDB" id="446168at2759"/>
<dbReference type="Pfam" id="PF25361">
    <property type="entry name" value="AAA_lid_RFC1"/>
    <property type="match status" value="1"/>
</dbReference>
<dbReference type="FunFam" id="1.10.8.60:FF:000021">
    <property type="entry name" value="Replication factor C subunit 1"/>
    <property type="match status" value="1"/>
</dbReference>
<dbReference type="Pfam" id="PF08519">
    <property type="entry name" value="RFC1"/>
    <property type="match status" value="1"/>
</dbReference>
<keyword evidence="4" id="KW-0597">Phosphoprotein</keyword>
<comment type="subcellular location">
    <subcellularLocation>
        <location evidence="1 12">Nucleus</location>
    </subcellularLocation>
</comment>
<feature type="region of interest" description="Disordered" evidence="13">
    <location>
        <begin position="933"/>
        <end position="997"/>
    </location>
</feature>